<organism evidence="2 3">
    <name type="scientific">Galdieria yellowstonensis</name>
    <dbReference type="NCBI Taxonomy" id="3028027"/>
    <lineage>
        <taxon>Eukaryota</taxon>
        <taxon>Rhodophyta</taxon>
        <taxon>Bangiophyceae</taxon>
        <taxon>Galdieriales</taxon>
        <taxon>Galdieriaceae</taxon>
        <taxon>Galdieria</taxon>
    </lineage>
</organism>
<reference evidence="2 3" key="1">
    <citation type="submission" date="2022-07" db="EMBL/GenBank/DDBJ databases">
        <title>Genome-wide signatures of adaptation to extreme environments.</title>
        <authorList>
            <person name="Cho C.H."/>
            <person name="Yoon H.S."/>
        </authorList>
    </citation>
    <scope>NUCLEOTIDE SEQUENCE [LARGE SCALE GENOMIC DNA]</scope>
    <source>
        <strain evidence="2 3">108.79 E11</strain>
    </source>
</reference>
<feature type="compositionally biased region" description="Acidic residues" evidence="1">
    <location>
        <begin position="401"/>
        <end position="412"/>
    </location>
</feature>
<evidence type="ECO:0000313" key="2">
    <source>
        <dbReference type="EMBL" id="KAK4526850.1"/>
    </source>
</evidence>
<evidence type="ECO:0000256" key="1">
    <source>
        <dbReference type="SAM" id="MobiDB-lite"/>
    </source>
</evidence>
<accession>A0AAV9IHL0</accession>
<dbReference type="AlphaFoldDB" id="A0AAV9IHL0"/>
<sequence length="510" mass="59914">MAMPLKKRNDWRQSNSFIPEEIRNYAKSIHLVESNRSPSYFYCPFCKVEVEPTKSFLDKHVNDVKHRKKTTIYQSEKGQQQQQATQSIETVEQSTVVDVPYQHESGKTVSPSAILNNNNNHSSGSVYISLQDNCYCFFCGSQYYRQPSTTKDLDLPPNFYLQPQEHSVVSSYETFTEFLEPPWLSPVLKKKLSSKKSICHCLSEELKLFERYFSFHPTEESRRRQVVLFIRDKLEKMAITSNSVVVLDDIAISYNLYFDSILLSWNVPYWNSAMEEQLRLSLEQNTNHWQFCQLSRTAQGGDIPVLWIIEQRLGVSIQIWILTSHLQYLSRESAVWSVAVWNDPDLRCILLFMKYWVYWRLNVCHFSDIYVFWLLLHYKRVCGSLFPKKRKKNNDSQEDKQQEEEEEEEEEETGRGYIFLQLLHLLGQVISHIACAYPVDRQLFSFSKNEKYFKDIYAQLGEMCRQAYSFLSSSNNNSAGVQDMYSSSPLATILPWNRHFLSMEAHKKNN</sequence>
<feature type="region of interest" description="Disordered" evidence="1">
    <location>
        <begin position="390"/>
        <end position="412"/>
    </location>
</feature>
<gene>
    <name evidence="2" type="ORF">GAYE_SCF28MG4768</name>
</gene>
<comment type="caution">
    <text evidence="2">The sequence shown here is derived from an EMBL/GenBank/DDBJ whole genome shotgun (WGS) entry which is preliminary data.</text>
</comment>
<name>A0AAV9IHL0_9RHOD</name>
<keyword evidence="3" id="KW-1185">Reference proteome</keyword>
<evidence type="ECO:0008006" key="4">
    <source>
        <dbReference type="Google" id="ProtNLM"/>
    </source>
</evidence>
<dbReference type="EMBL" id="JANCYU010000044">
    <property type="protein sequence ID" value="KAK4526850.1"/>
    <property type="molecule type" value="Genomic_DNA"/>
</dbReference>
<dbReference type="Proteomes" id="UP001300502">
    <property type="component" value="Unassembled WGS sequence"/>
</dbReference>
<evidence type="ECO:0000313" key="3">
    <source>
        <dbReference type="Proteomes" id="UP001300502"/>
    </source>
</evidence>
<proteinExistence type="predicted"/>
<protein>
    <recommendedName>
        <fullName evidence="4">U1-type domain-containing protein</fullName>
    </recommendedName>
</protein>